<protein>
    <submittedName>
        <fullName evidence="1">Uncharacterized protein</fullName>
    </submittedName>
</protein>
<dbReference type="AlphaFoldDB" id="A0A5C4YCV7"/>
<comment type="caution">
    <text evidence="1">The sequence shown here is derived from an EMBL/GenBank/DDBJ whole genome shotgun (WGS) entry which is preliminary data.</text>
</comment>
<dbReference type="Proteomes" id="UP000312397">
    <property type="component" value="Unassembled WGS sequence"/>
</dbReference>
<evidence type="ECO:0000313" key="2">
    <source>
        <dbReference type="Proteomes" id="UP000312397"/>
    </source>
</evidence>
<dbReference type="EMBL" id="VEVS01000026">
    <property type="protein sequence ID" value="TNO41073.1"/>
    <property type="molecule type" value="Genomic_DNA"/>
</dbReference>
<dbReference type="NCBIfam" id="NF046095">
    <property type="entry name" value="flg_dep_Cj0814"/>
    <property type="match status" value="1"/>
</dbReference>
<dbReference type="RefSeq" id="WP_251831614.1">
    <property type="nucleotide sequence ID" value="NZ_VEVS01000026.1"/>
</dbReference>
<name>A0A5C4YCV7_CAMJU</name>
<gene>
    <name evidence="1" type="ORF">FH034_07280</name>
</gene>
<dbReference type="InterPro" id="IPR058078">
    <property type="entry name" value="Cj0814-like"/>
</dbReference>
<evidence type="ECO:0000313" key="1">
    <source>
        <dbReference type="EMBL" id="TNO41073.1"/>
    </source>
</evidence>
<proteinExistence type="predicted"/>
<reference evidence="1 2" key="1">
    <citation type="submission" date="2019-06" db="EMBL/GenBank/DDBJ databases">
        <title>Epidemiology of MDR Campylobacter spp.</title>
        <authorList>
            <person name="Addetia A."/>
            <person name="Greninger A."/>
            <person name="Fang F."/>
        </authorList>
    </citation>
    <scope>NUCLEOTIDE SEQUENCE [LARGE SCALE GENOMIC DNA]</scope>
    <source>
        <strain evidence="1 2">HMC314</strain>
    </source>
</reference>
<organism evidence="1 2">
    <name type="scientific">Campylobacter jejuni</name>
    <dbReference type="NCBI Taxonomy" id="197"/>
    <lineage>
        <taxon>Bacteria</taxon>
        <taxon>Pseudomonadati</taxon>
        <taxon>Campylobacterota</taxon>
        <taxon>Epsilonproteobacteria</taxon>
        <taxon>Campylobacterales</taxon>
        <taxon>Campylobacteraceae</taxon>
        <taxon>Campylobacter</taxon>
    </lineage>
</organism>
<sequence length="322" mass="36017">MLSVNFGSYNSNITLNRQNSRNEVLGYKVDNKGYFTSDFNEAAGIPKDYKIHSNTMQSFLKTEANGTFQSYKNIDIAKTLGNAYKIVSQLLEKSPELSSKQSFSKEDLANYFPQNYRIDKQSGEVKQLYSYDEIKQISQSGGFKNISSNESIVPSFFTMDNEQGSTPKPFDTNILSKGYFKIDAKQYTDENGKLTKAGLLVGFLSKNVHTGITPKPLISGETTIWGKIQGLDESLSQSEVNSLDKALSGTLNLTNPKAVATFLEAMNDTDIQSFKEKMQELKSPQDNNGKSIMELIEEVIGKHLKLLLNNENKVKRSLDMKV</sequence>
<accession>A0A5C4YCV7</accession>